<dbReference type="EMBL" id="CP015438">
    <property type="protein sequence ID" value="ANB59382.1"/>
    <property type="molecule type" value="Genomic_DNA"/>
</dbReference>
<evidence type="ECO:0000256" key="1">
    <source>
        <dbReference type="ARBA" id="ARBA00004236"/>
    </source>
</evidence>
<dbReference type="Gene3D" id="6.10.340.10">
    <property type="match status" value="1"/>
</dbReference>
<dbReference type="PROSITE" id="PS50885">
    <property type="entry name" value="HAMP"/>
    <property type="match status" value="1"/>
</dbReference>
<feature type="domain" description="HAMP" evidence="9">
    <location>
        <begin position="209"/>
        <end position="262"/>
    </location>
</feature>
<dbReference type="CDD" id="cd06225">
    <property type="entry name" value="HAMP"/>
    <property type="match status" value="1"/>
</dbReference>
<evidence type="ECO:0000259" key="9">
    <source>
        <dbReference type="PROSITE" id="PS50885"/>
    </source>
</evidence>
<name>A0A160F1B6_9BACL</name>
<proteinExistence type="inferred from homology"/>
<evidence type="ECO:0000256" key="6">
    <source>
        <dbReference type="PROSITE-ProRule" id="PRU00284"/>
    </source>
</evidence>
<dbReference type="Proteomes" id="UP000076865">
    <property type="component" value="Chromosome"/>
</dbReference>
<dbReference type="Pfam" id="PF00672">
    <property type="entry name" value="HAMP"/>
    <property type="match status" value="1"/>
</dbReference>
<evidence type="ECO:0000313" key="10">
    <source>
        <dbReference type="EMBL" id="ANB59382.1"/>
    </source>
</evidence>
<dbReference type="Pfam" id="PF00015">
    <property type="entry name" value="MCPsignal"/>
    <property type="match status" value="1"/>
</dbReference>
<organism evidence="10 11">
    <name type="scientific">Anoxybacteroides amylolyticum</name>
    <dbReference type="NCBI Taxonomy" id="294699"/>
    <lineage>
        <taxon>Bacteria</taxon>
        <taxon>Bacillati</taxon>
        <taxon>Bacillota</taxon>
        <taxon>Bacilli</taxon>
        <taxon>Bacillales</taxon>
        <taxon>Anoxybacillaceae</taxon>
        <taxon>Anoxybacteroides</taxon>
    </lineage>
</organism>
<dbReference type="GO" id="GO:0005886">
    <property type="term" value="C:plasma membrane"/>
    <property type="evidence" value="ECO:0007669"/>
    <property type="project" value="UniProtKB-SubCell"/>
</dbReference>
<evidence type="ECO:0000256" key="5">
    <source>
        <dbReference type="ARBA" id="ARBA00029447"/>
    </source>
</evidence>
<feature type="transmembrane region" description="Helical" evidence="7">
    <location>
        <begin position="7"/>
        <end position="30"/>
    </location>
</feature>
<dbReference type="SUPFAM" id="SSF58104">
    <property type="entry name" value="Methyl-accepting chemotaxis protein (MCP) signaling domain"/>
    <property type="match status" value="1"/>
</dbReference>
<dbReference type="GO" id="GO:0007165">
    <property type="term" value="P:signal transduction"/>
    <property type="evidence" value="ECO:0007669"/>
    <property type="project" value="UniProtKB-KW"/>
</dbReference>
<dbReference type="AlphaFoldDB" id="A0A160F1B6"/>
<feature type="domain" description="Methyl-accepting transducer" evidence="8">
    <location>
        <begin position="281"/>
        <end position="552"/>
    </location>
</feature>
<keyword evidence="7" id="KW-1133">Transmembrane helix</keyword>
<dbReference type="SMART" id="SM00304">
    <property type="entry name" value="HAMP"/>
    <property type="match status" value="1"/>
</dbReference>
<evidence type="ECO:0000259" key="8">
    <source>
        <dbReference type="PROSITE" id="PS50111"/>
    </source>
</evidence>
<reference evidence="10 11" key="1">
    <citation type="journal article" date="2006" name="Syst. Appl. Microbiol.">
        <title>Anoxybacillus amylolyticus sp. nov., a thermophilic amylase producing bacterium isolated from Mount Rittmann (Antarctica).</title>
        <authorList>
            <person name="Poli A."/>
            <person name="Esposito E."/>
            <person name="Lama L."/>
            <person name="Orlando P."/>
            <person name="Nicolaus G."/>
            <person name="de Appolonia F."/>
            <person name="Gambacorta A."/>
            <person name="Nicolaus B."/>
        </authorList>
    </citation>
    <scope>NUCLEOTIDE SEQUENCE [LARGE SCALE GENOMIC DNA]</scope>
    <source>
        <strain evidence="10 11">DSM 15939</strain>
    </source>
</reference>
<evidence type="ECO:0000256" key="2">
    <source>
        <dbReference type="ARBA" id="ARBA00022475"/>
    </source>
</evidence>
<dbReference type="InterPro" id="IPR003660">
    <property type="entry name" value="HAMP_dom"/>
</dbReference>
<keyword evidence="11" id="KW-1185">Reference proteome</keyword>
<feature type="transmembrane region" description="Helical" evidence="7">
    <location>
        <begin position="186"/>
        <end position="207"/>
    </location>
</feature>
<dbReference type="PATRIC" id="fig|294699.3.peg.1245"/>
<comment type="subcellular location">
    <subcellularLocation>
        <location evidence="1">Cell membrane</location>
    </subcellularLocation>
</comment>
<evidence type="ECO:0000313" key="11">
    <source>
        <dbReference type="Proteomes" id="UP000076865"/>
    </source>
</evidence>
<dbReference type="RefSeq" id="WP_238583547.1">
    <property type="nucleotide sequence ID" value="NZ_CP015438.1"/>
</dbReference>
<keyword evidence="3 7" id="KW-0472">Membrane</keyword>
<dbReference type="SMART" id="SM00283">
    <property type="entry name" value="MA"/>
    <property type="match status" value="1"/>
</dbReference>
<keyword evidence="4 6" id="KW-0807">Transducer</keyword>
<comment type="similarity">
    <text evidence="5">Belongs to the methyl-accepting chemotaxis (MCP) protein family.</text>
</comment>
<keyword evidence="7" id="KW-0812">Transmembrane</keyword>
<dbReference type="PANTHER" id="PTHR32089">
    <property type="entry name" value="METHYL-ACCEPTING CHEMOTAXIS PROTEIN MCPB"/>
    <property type="match status" value="1"/>
</dbReference>
<dbReference type="InterPro" id="IPR004089">
    <property type="entry name" value="MCPsignal_dom"/>
</dbReference>
<evidence type="ECO:0000256" key="7">
    <source>
        <dbReference type="SAM" id="Phobius"/>
    </source>
</evidence>
<evidence type="ECO:0000256" key="4">
    <source>
        <dbReference type="ARBA" id="ARBA00023224"/>
    </source>
</evidence>
<sequence>MTIGKKYGIVFSFSTLLFVIVFIFVVFLVYHMTTVVKQVEEKSDQAILITEIASSFRQKYILITDYMTNPRPEMLQQYDQQTKQFKESMKKLRPHMVTNEEKARYNAILAVDNQLNNLLSKTIQPAVLENRNRGEQMDIYQVVSFQNKAEVIRDVSIEKLEQLRAMITTDRTKLITQMNVQIKQTMLIMITTVISAIILSAILLVIVSRKISKALFQAVGICKQLARGNLRVTQMDTTRKDEIGEMMNAMNELATHLQQSIEQIRQSAECVHDMSEKLKINAESTTETNEQITEAILQVATGADEQVAAAEQTNETVQSVSAQLTTVTTRMEKTTDITNKTSQKVAQGAKFVNETTKQMERINEKVTHLSTIIQILDKQSNEIQQIVGLITAISEQTNLLALNAAIEAARAGDQGKGFGVVASEVRKLAEQTSVAAGNIRELLHLAQQETTRAVQAMNESDEAVKHGRGMMKQLEETFHHIAQSIWNVKTECETVRSAVLAANEKMAEMTVSAEGIIRVSKMTATNIEQVAAATEEQNATIQELLASSHELAGTANQLKQSVTRFVL</sequence>
<keyword evidence="2" id="KW-1003">Cell membrane</keyword>
<dbReference type="PANTHER" id="PTHR32089:SF112">
    <property type="entry name" value="LYSOZYME-LIKE PROTEIN-RELATED"/>
    <property type="match status" value="1"/>
</dbReference>
<protein>
    <submittedName>
        <fullName evidence="10">Methyl-accepting chemotaxis (MCP) signaling domain protein</fullName>
    </submittedName>
</protein>
<gene>
    <name evidence="10" type="ORF">GFC30_1234</name>
</gene>
<dbReference type="PROSITE" id="PS50111">
    <property type="entry name" value="CHEMOTAXIS_TRANSDUC_2"/>
    <property type="match status" value="1"/>
</dbReference>
<dbReference type="Gene3D" id="1.10.287.950">
    <property type="entry name" value="Methyl-accepting chemotaxis protein"/>
    <property type="match status" value="1"/>
</dbReference>
<accession>A0A160F1B6</accession>
<dbReference type="KEGG" id="aamy:GFC30_1234"/>
<evidence type="ECO:0000256" key="3">
    <source>
        <dbReference type="ARBA" id="ARBA00023136"/>
    </source>
</evidence>